<dbReference type="InterPro" id="IPR038508">
    <property type="entry name" value="ArfGAP_dom_sf"/>
</dbReference>
<keyword evidence="1" id="KW-0479">Metal-binding</keyword>
<dbReference type="InterPro" id="IPR001164">
    <property type="entry name" value="ArfGAP_dom"/>
</dbReference>
<name>A0AAV7K2A5_9METZ</name>
<proteinExistence type="predicted"/>
<keyword evidence="5" id="KW-1185">Reference proteome</keyword>
<dbReference type="Gene3D" id="1.10.220.150">
    <property type="entry name" value="Arf GTPase activating protein"/>
    <property type="match status" value="1"/>
</dbReference>
<sequence>MAANLKKDLEEIMEREENKYCADCGFVDPDWCNIRVGVLICKTCAGIHRGLATNRVKSLKLDSWTADEVDLAIGNRLNEQLEKFLPMYYSKPIPSSQTALKESFIICKYDGKLFEDDNKLKQSSIGTGEKSGFLHKKGKSKEAWKPRFFVVKNSNLEYFIKIDDTNPKVQVPIKDIGINLEEINLNMFAMAITYFQESSSSRNYYAYSDNNLLTIEWYYTILCAQNKIANSMECINLDGSMLCSGVYLQKSGYLYKPGPAAKDVWRKRWFFYNKGYLSYYKEKLDAHPKGEIKLGKRAEGFEVCAGESDHHKQAPYEHTFQLKTPPRTYKLCAETRDDMVSWVKLLNQTIQDV</sequence>
<dbReference type="PROSITE" id="PS50003">
    <property type="entry name" value="PH_DOMAIN"/>
    <property type="match status" value="2"/>
</dbReference>
<comment type="caution">
    <text evidence="4">The sequence shown here is derived from an EMBL/GenBank/DDBJ whole genome shotgun (WGS) entry which is preliminary data.</text>
</comment>
<dbReference type="GO" id="GO:0005096">
    <property type="term" value="F:GTPase activator activity"/>
    <property type="evidence" value="ECO:0007669"/>
    <property type="project" value="InterPro"/>
</dbReference>
<dbReference type="InterPro" id="IPR011993">
    <property type="entry name" value="PH-like_dom_sf"/>
</dbReference>
<evidence type="ECO:0000259" key="3">
    <source>
        <dbReference type="PROSITE" id="PS50115"/>
    </source>
</evidence>
<accession>A0AAV7K2A5</accession>
<evidence type="ECO:0000259" key="2">
    <source>
        <dbReference type="PROSITE" id="PS50003"/>
    </source>
</evidence>
<dbReference type="GO" id="GO:0005547">
    <property type="term" value="F:phosphatidylinositol-3,4,5-trisphosphate binding"/>
    <property type="evidence" value="ECO:0007669"/>
    <property type="project" value="TreeGrafter"/>
</dbReference>
<dbReference type="InterPro" id="IPR052589">
    <property type="entry name" value="Arf-GAP_dual-PH_domain"/>
</dbReference>
<dbReference type="Pfam" id="PF00169">
    <property type="entry name" value="PH"/>
    <property type="match status" value="2"/>
</dbReference>
<dbReference type="SMART" id="SM00105">
    <property type="entry name" value="ArfGap"/>
    <property type="match status" value="1"/>
</dbReference>
<dbReference type="CDD" id="cd08204">
    <property type="entry name" value="ArfGap"/>
    <property type="match status" value="1"/>
</dbReference>
<dbReference type="GO" id="GO:0005737">
    <property type="term" value="C:cytoplasm"/>
    <property type="evidence" value="ECO:0007669"/>
    <property type="project" value="TreeGrafter"/>
</dbReference>
<dbReference type="InterPro" id="IPR001849">
    <property type="entry name" value="PH_domain"/>
</dbReference>
<keyword evidence="1" id="KW-0863">Zinc-finger</keyword>
<dbReference type="SUPFAM" id="SSF57863">
    <property type="entry name" value="ArfGap/RecO-like zinc finger"/>
    <property type="match status" value="1"/>
</dbReference>
<evidence type="ECO:0000256" key="1">
    <source>
        <dbReference type="PROSITE-ProRule" id="PRU00288"/>
    </source>
</evidence>
<dbReference type="PROSITE" id="PS50115">
    <property type="entry name" value="ARFGAP"/>
    <property type="match status" value="1"/>
</dbReference>
<reference evidence="4 5" key="1">
    <citation type="journal article" date="2023" name="BMC Biol.">
        <title>The compact genome of the sponge Oopsacas minuta (Hexactinellida) is lacking key metazoan core genes.</title>
        <authorList>
            <person name="Santini S."/>
            <person name="Schenkelaars Q."/>
            <person name="Jourda C."/>
            <person name="Duchesne M."/>
            <person name="Belahbib H."/>
            <person name="Rocher C."/>
            <person name="Selva M."/>
            <person name="Riesgo A."/>
            <person name="Vervoort M."/>
            <person name="Leys S.P."/>
            <person name="Kodjabachian L."/>
            <person name="Le Bivic A."/>
            <person name="Borchiellini C."/>
            <person name="Claverie J.M."/>
            <person name="Renard E."/>
        </authorList>
    </citation>
    <scope>NUCLEOTIDE SEQUENCE [LARGE SCALE GENOMIC DNA]</scope>
    <source>
        <strain evidence="4">SPO-2</strain>
    </source>
</reference>
<gene>
    <name evidence="4" type="ORF">LOD99_2784</name>
</gene>
<feature type="domain" description="PH" evidence="2">
    <location>
        <begin position="127"/>
        <end position="226"/>
    </location>
</feature>
<keyword evidence="1" id="KW-0862">Zinc</keyword>
<protein>
    <submittedName>
        <fullName evidence="4">Uncharacterized protein</fullName>
    </submittedName>
</protein>
<dbReference type="Proteomes" id="UP001165289">
    <property type="component" value="Unassembled WGS sequence"/>
</dbReference>
<evidence type="ECO:0000313" key="5">
    <source>
        <dbReference type="Proteomes" id="UP001165289"/>
    </source>
</evidence>
<dbReference type="Gene3D" id="2.30.29.30">
    <property type="entry name" value="Pleckstrin-homology domain (PH domain)/Phosphotyrosine-binding domain (PTB)"/>
    <property type="match status" value="2"/>
</dbReference>
<dbReference type="PRINTS" id="PR00405">
    <property type="entry name" value="REVINTRACTNG"/>
</dbReference>
<dbReference type="EMBL" id="JAKMXF010000221">
    <property type="protein sequence ID" value="KAI6654905.1"/>
    <property type="molecule type" value="Genomic_DNA"/>
</dbReference>
<evidence type="ECO:0000313" key="4">
    <source>
        <dbReference type="EMBL" id="KAI6654905.1"/>
    </source>
</evidence>
<dbReference type="AlphaFoldDB" id="A0AAV7K2A5"/>
<dbReference type="PANTHER" id="PTHR46021:SF2">
    <property type="entry name" value="ARF-GAP WITH DUAL PH DOMAIN-CONTAINING PROTEIN 1"/>
    <property type="match status" value="1"/>
</dbReference>
<dbReference type="GO" id="GO:0008270">
    <property type="term" value="F:zinc ion binding"/>
    <property type="evidence" value="ECO:0007669"/>
    <property type="project" value="UniProtKB-KW"/>
</dbReference>
<dbReference type="InterPro" id="IPR037278">
    <property type="entry name" value="ARFGAP/RecO"/>
</dbReference>
<dbReference type="SUPFAM" id="SSF50729">
    <property type="entry name" value="PH domain-like"/>
    <property type="match status" value="2"/>
</dbReference>
<dbReference type="PANTHER" id="PTHR46021">
    <property type="entry name" value="ARF-GAP WITH DUAL PH DOMAIN-CONTAINING PROTEIN 1-LIKE PROTEIN"/>
    <property type="match status" value="1"/>
</dbReference>
<dbReference type="GO" id="GO:0005886">
    <property type="term" value="C:plasma membrane"/>
    <property type="evidence" value="ECO:0007669"/>
    <property type="project" value="TreeGrafter"/>
</dbReference>
<feature type="domain" description="Arf-GAP" evidence="3">
    <location>
        <begin position="6"/>
        <end position="124"/>
    </location>
</feature>
<organism evidence="4 5">
    <name type="scientific">Oopsacas minuta</name>
    <dbReference type="NCBI Taxonomy" id="111878"/>
    <lineage>
        <taxon>Eukaryota</taxon>
        <taxon>Metazoa</taxon>
        <taxon>Porifera</taxon>
        <taxon>Hexactinellida</taxon>
        <taxon>Hexasterophora</taxon>
        <taxon>Lyssacinosida</taxon>
        <taxon>Leucopsacidae</taxon>
        <taxon>Oopsacas</taxon>
    </lineage>
</organism>
<feature type="domain" description="PH" evidence="2">
    <location>
        <begin position="247"/>
        <end position="351"/>
    </location>
</feature>
<dbReference type="SMART" id="SM00233">
    <property type="entry name" value="PH"/>
    <property type="match status" value="2"/>
</dbReference>
<dbReference type="FunFam" id="2.30.29.30:FF:000286">
    <property type="entry name" value="PH-protein kinase domain containing protein"/>
    <property type="match status" value="1"/>
</dbReference>
<dbReference type="Pfam" id="PF01412">
    <property type="entry name" value="ArfGap"/>
    <property type="match status" value="1"/>
</dbReference>